<name>A0A218X522_PUNGR</name>
<keyword evidence="1" id="KW-1133">Transmembrane helix</keyword>
<organism evidence="2 3">
    <name type="scientific">Punica granatum</name>
    <name type="common">Pomegranate</name>
    <dbReference type="NCBI Taxonomy" id="22663"/>
    <lineage>
        <taxon>Eukaryota</taxon>
        <taxon>Viridiplantae</taxon>
        <taxon>Streptophyta</taxon>
        <taxon>Embryophyta</taxon>
        <taxon>Tracheophyta</taxon>
        <taxon>Spermatophyta</taxon>
        <taxon>Magnoliopsida</taxon>
        <taxon>eudicotyledons</taxon>
        <taxon>Gunneridae</taxon>
        <taxon>Pentapetalae</taxon>
        <taxon>rosids</taxon>
        <taxon>malvids</taxon>
        <taxon>Myrtales</taxon>
        <taxon>Lythraceae</taxon>
        <taxon>Punica</taxon>
    </lineage>
</organism>
<dbReference type="Proteomes" id="UP000197138">
    <property type="component" value="Unassembled WGS sequence"/>
</dbReference>
<feature type="transmembrane region" description="Helical" evidence="1">
    <location>
        <begin position="251"/>
        <end position="275"/>
    </location>
</feature>
<feature type="transmembrane region" description="Helical" evidence="1">
    <location>
        <begin position="35"/>
        <end position="55"/>
    </location>
</feature>
<feature type="transmembrane region" description="Helical" evidence="1">
    <location>
        <begin position="119"/>
        <end position="137"/>
    </location>
</feature>
<gene>
    <name evidence="2" type="ORF">CDL15_Pgr010035</name>
</gene>
<accession>A0A218X522</accession>
<dbReference type="EMBL" id="MTKT01002370">
    <property type="protein sequence ID" value="OWM80057.1"/>
    <property type="molecule type" value="Genomic_DNA"/>
</dbReference>
<feature type="transmembrane region" description="Helical" evidence="1">
    <location>
        <begin position="86"/>
        <end position="107"/>
    </location>
</feature>
<comment type="caution">
    <text evidence="2">The sequence shown here is derived from an EMBL/GenBank/DDBJ whole genome shotgun (WGS) entry which is preliminary data.</text>
</comment>
<evidence type="ECO:0000313" key="2">
    <source>
        <dbReference type="EMBL" id="OWM80057.1"/>
    </source>
</evidence>
<dbReference type="PANTHER" id="PTHR37172:SF3">
    <property type="entry name" value="TRANSMEMBRANE PROTEIN"/>
    <property type="match status" value="1"/>
</dbReference>
<reference evidence="3" key="1">
    <citation type="journal article" date="2017" name="Plant J.">
        <title>The pomegranate (Punica granatum L.) genome and the genomics of punicalagin biosynthesis.</title>
        <authorList>
            <person name="Qin G."/>
            <person name="Xu C."/>
            <person name="Ming R."/>
            <person name="Tang H."/>
            <person name="Guyot R."/>
            <person name="Kramer E.M."/>
            <person name="Hu Y."/>
            <person name="Yi X."/>
            <person name="Qi Y."/>
            <person name="Xu X."/>
            <person name="Gao Z."/>
            <person name="Pan H."/>
            <person name="Jian J."/>
            <person name="Tian Y."/>
            <person name="Yue Z."/>
            <person name="Xu Y."/>
        </authorList>
    </citation>
    <scope>NUCLEOTIDE SEQUENCE [LARGE SCALE GENOMIC DNA]</scope>
    <source>
        <strain evidence="3">cv. Dabenzi</strain>
    </source>
</reference>
<keyword evidence="1" id="KW-0472">Membrane</keyword>
<proteinExistence type="predicted"/>
<evidence type="ECO:0000313" key="3">
    <source>
        <dbReference type="Proteomes" id="UP000197138"/>
    </source>
</evidence>
<dbReference type="PANTHER" id="PTHR37172">
    <property type="entry name" value="TRANSMEMBRANE PROTEIN"/>
    <property type="match status" value="1"/>
</dbReference>
<dbReference type="AlphaFoldDB" id="A0A218X522"/>
<keyword evidence="1" id="KW-0812">Transmembrane</keyword>
<protein>
    <submittedName>
        <fullName evidence="2">Uncharacterized protein</fullName>
    </submittedName>
</protein>
<evidence type="ECO:0000256" key="1">
    <source>
        <dbReference type="SAM" id="Phobius"/>
    </source>
</evidence>
<sequence>MVMSMTGAAGSEVLWRRVAENKGTFHPSKLLREPFHLLTITLLSLLLPLSFLLLARLSCNSYFASSVAHGPFSSLLSLFLDSNPTLLLALLSLLGGATLIHCLTGGLPGGRYALHRPRLYAAWIVLCALQLCVYIGVEGSIGIVPLSLAAARDGSWVAAREGGFLGRAAFFLGLYETMLHWARIVVKPVVDDSVLGRQRDERWPERVAKALGLAGLWWWRLRDEVEALIVVPEVKMELLLGVRVADFVGWWLYYLTVTIGVVKVVKGLMWAGMILTSKWLRIRRRQEAENNGDDIIGGEDKV</sequence>